<feature type="compositionally biased region" description="Low complexity" evidence="1">
    <location>
        <begin position="448"/>
        <end position="461"/>
    </location>
</feature>
<evidence type="ECO:0000313" key="3">
    <source>
        <dbReference type="Proteomes" id="UP001175000"/>
    </source>
</evidence>
<feature type="compositionally biased region" description="Low complexity" evidence="1">
    <location>
        <begin position="418"/>
        <end position="434"/>
    </location>
</feature>
<organism evidence="2 3">
    <name type="scientific">Immersiella caudata</name>
    <dbReference type="NCBI Taxonomy" id="314043"/>
    <lineage>
        <taxon>Eukaryota</taxon>
        <taxon>Fungi</taxon>
        <taxon>Dikarya</taxon>
        <taxon>Ascomycota</taxon>
        <taxon>Pezizomycotina</taxon>
        <taxon>Sordariomycetes</taxon>
        <taxon>Sordariomycetidae</taxon>
        <taxon>Sordariales</taxon>
        <taxon>Lasiosphaeriaceae</taxon>
        <taxon>Immersiella</taxon>
    </lineage>
</organism>
<evidence type="ECO:0000256" key="1">
    <source>
        <dbReference type="SAM" id="MobiDB-lite"/>
    </source>
</evidence>
<feature type="compositionally biased region" description="Polar residues" evidence="1">
    <location>
        <begin position="200"/>
        <end position="209"/>
    </location>
</feature>
<feature type="compositionally biased region" description="Basic and acidic residues" evidence="1">
    <location>
        <begin position="333"/>
        <end position="347"/>
    </location>
</feature>
<feature type="region of interest" description="Disordered" evidence="1">
    <location>
        <begin position="654"/>
        <end position="676"/>
    </location>
</feature>
<feature type="compositionally biased region" description="Basic and acidic residues" evidence="1">
    <location>
        <begin position="402"/>
        <end position="416"/>
    </location>
</feature>
<dbReference type="Proteomes" id="UP001175000">
    <property type="component" value="Unassembled WGS sequence"/>
</dbReference>
<sequence>MAEIVGLISAIAAITAAAFKITKAISTVRDDLGVATSSVKSILDDTKAVSFILRQIQSRITVAGHVDSDTKRMLEEILPRCKADIDEIERSLLPLIGCSGQPMTSRQRLRCLFAESKICSQQAALASLKLTLSMFIGTLQLSDGFTVEQLKEEILEAITKTGETKASFLNAEKIDQAAAQAYNPEETADDQSFDGATPATAESSQSTLASDGDSSETSLALTDGGKPGRTNEHRGPAEMQLNILKQTDFEMAYRLSDDSYLWIAAHLTLQRSVTAFARLAIEHQPVEAFDQPTEAAQQPTEAAQQPTEAVLQTTEASGQPSTSDNTLKGTVEVQRDEGSVENDHISTADEEPNEDRHVRSPTSPSRGRPGETAPRGERRRDHPPTHSTASGKEQRRRFQPSVRDESPSSSDYERADSPLGYQPQQRQPGRPQHPTFSGNSRGFEPSSFNGYGPDYGDPGFGQNHPPEQGSRPGFYGGFPPAMSAPPGQGYYYSPYHAPQGYFPPYGAAPAPPAAALEEAKPDPEKEQMRLQLEAIKRAQARREAEEQQRERDMMVRRDAEETFHRRMEEMRRAQEEAKEQIEKARIQTENMAREKLEAEIKAREERRIAAEQERSRIEAEARRKLELELAAEKEGRERQDREIRMRAMEIEEQLKARETKKRSLRASLLGRGNSSK</sequence>
<evidence type="ECO:0008006" key="4">
    <source>
        <dbReference type="Google" id="ProtNLM"/>
    </source>
</evidence>
<protein>
    <recommendedName>
        <fullName evidence="4">Fungal N-terminal domain-containing protein</fullName>
    </recommendedName>
</protein>
<gene>
    <name evidence="2" type="ORF">B0T14DRAFT_224840</name>
</gene>
<feature type="compositionally biased region" description="Polar residues" evidence="1">
    <location>
        <begin position="310"/>
        <end position="328"/>
    </location>
</feature>
<proteinExistence type="predicted"/>
<feature type="compositionally biased region" description="Basic and acidic residues" evidence="1">
    <location>
        <begin position="374"/>
        <end position="384"/>
    </location>
</feature>
<keyword evidence="3" id="KW-1185">Reference proteome</keyword>
<evidence type="ECO:0000313" key="2">
    <source>
        <dbReference type="EMBL" id="KAK0620162.1"/>
    </source>
</evidence>
<feature type="region of interest" description="Disordered" evidence="1">
    <location>
        <begin position="183"/>
        <end position="238"/>
    </location>
</feature>
<comment type="caution">
    <text evidence="2">The sequence shown here is derived from an EMBL/GenBank/DDBJ whole genome shotgun (WGS) entry which is preliminary data.</text>
</comment>
<dbReference type="EMBL" id="JAULSU010000004">
    <property type="protein sequence ID" value="KAK0620162.1"/>
    <property type="molecule type" value="Genomic_DNA"/>
</dbReference>
<feature type="region of interest" description="Disordered" evidence="1">
    <location>
        <begin position="290"/>
        <end position="480"/>
    </location>
</feature>
<feature type="compositionally biased region" description="Low complexity" evidence="1">
    <location>
        <begin position="291"/>
        <end position="309"/>
    </location>
</feature>
<reference evidence="2" key="1">
    <citation type="submission" date="2023-06" db="EMBL/GenBank/DDBJ databases">
        <title>Genome-scale phylogeny and comparative genomics of the fungal order Sordariales.</title>
        <authorList>
            <consortium name="Lawrence Berkeley National Laboratory"/>
            <person name="Hensen N."/>
            <person name="Bonometti L."/>
            <person name="Westerberg I."/>
            <person name="Brannstrom I.O."/>
            <person name="Guillou S."/>
            <person name="Cros-Aarteil S."/>
            <person name="Calhoun S."/>
            <person name="Haridas S."/>
            <person name="Kuo A."/>
            <person name="Mondo S."/>
            <person name="Pangilinan J."/>
            <person name="Riley R."/>
            <person name="Labutti K."/>
            <person name="Andreopoulos B."/>
            <person name="Lipzen A."/>
            <person name="Chen C."/>
            <person name="Yanf M."/>
            <person name="Daum C."/>
            <person name="Ng V."/>
            <person name="Clum A."/>
            <person name="Steindorff A."/>
            <person name="Ohm R."/>
            <person name="Martin F."/>
            <person name="Silar P."/>
            <person name="Natvig D."/>
            <person name="Lalanne C."/>
            <person name="Gautier V."/>
            <person name="Ament-Velasquez S.L."/>
            <person name="Kruys A."/>
            <person name="Hutchinson M.I."/>
            <person name="Powell A.J."/>
            <person name="Barry K."/>
            <person name="Miller A.N."/>
            <person name="Grigoriev I.V."/>
            <person name="Debuchy R."/>
            <person name="Gladieux P."/>
            <person name="Thoren M.H."/>
            <person name="Johannesson H."/>
        </authorList>
    </citation>
    <scope>NUCLEOTIDE SEQUENCE</scope>
    <source>
        <strain evidence="2">CBS 606.72</strain>
    </source>
</reference>
<dbReference type="AlphaFoldDB" id="A0AA39WRB7"/>
<name>A0AA39WRB7_9PEZI</name>
<feature type="region of interest" description="Disordered" evidence="1">
    <location>
        <begin position="537"/>
        <end position="590"/>
    </location>
</feature>
<accession>A0AA39WRB7</accession>